<dbReference type="PANTHER" id="PTHR11370">
    <property type="entry name" value="DNA-REPAIR PROTEIN XRCC1"/>
    <property type="match status" value="1"/>
</dbReference>
<name>A0A1V9X6X2_9ACAR</name>
<feature type="compositionally biased region" description="Acidic residues" evidence="6">
    <location>
        <begin position="350"/>
        <end position="364"/>
    </location>
</feature>
<keyword evidence="2" id="KW-0677">Repeat</keyword>
<dbReference type="Pfam" id="PF01834">
    <property type="entry name" value="XRCC1_N"/>
    <property type="match status" value="1"/>
</dbReference>
<organism evidence="8 9">
    <name type="scientific">Tropilaelaps mercedesae</name>
    <dbReference type="NCBI Taxonomy" id="418985"/>
    <lineage>
        <taxon>Eukaryota</taxon>
        <taxon>Metazoa</taxon>
        <taxon>Ecdysozoa</taxon>
        <taxon>Arthropoda</taxon>
        <taxon>Chelicerata</taxon>
        <taxon>Arachnida</taxon>
        <taxon>Acari</taxon>
        <taxon>Parasitiformes</taxon>
        <taxon>Mesostigmata</taxon>
        <taxon>Gamasina</taxon>
        <taxon>Dermanyssoidea</taxon>
        <taxon>Laelapidae</taxon>
        <taxon>Tropilaelaps</taxon>
    </lineage>
</organism>
<dbReference type="GO" id="GO:0006303">
    <property type="term" value="P:double-strand break repair via nonhomologous end joining"/>
    <property type="evidence" value="ECO:0007669"/>
    <property type="project" value="InterPro"/>
</dbReference>
<feature type="region of interest" description="Disordered" evidence="6">
    <location>
        <begin position="146"/>
        <end position="244"/>
    </location>
</feature>
<dbReference type="InParanoid" id="A0A1V9X6X2"/>
<dbReference type="InterPro" id="IPR001357">
    <property type="entry name" value="BRCT_dom"/>
</dbReference>
<dbReference type="STRING" id="418985.A0A1V9X6X2"/>
<keyword evidence="8" id="KW-0675">Receptor</keyword>
<comment type="caution">
    <text evidence="8">The sequence shown here is derived from an EMBL/GenBank/DDBJ whole genome shotgun (WGS) entry which is preliminary data.</text>
</comment>
<dbReference type="Gene3D" id="2.60.120.260">
    <property type="entry name" value="Galactose-binding domain-like"/>
    <property type="match status" value="1"/>
</dbReference>
<dbReference type="GO" id="GO:0005634">
    <property type="term" value="C:nucleus"/>
    <property type="evidence" value="ECO:0007669"/>
    <property type="project" value="UniProtKB-SubCell"/>
</dbReference>
<evidence type="ECO:0000313" key="9">
    <source>
        <dbReference type="Proteomes" id="UP000192247"/>
    </source>
</evidence>
<protein>
    <submittedName>
        <fullName evidence="8">Transient receptor potential channel 2 isoform 3-like</fullName>
    </submittedName>
</protein>
<dbReference type="PROSITE" id="PS50172">
    <property type="entry name" value="BRCT"/>
    <property type="match status" value="2"/>
</dbReference>
<evidence type="ECO:0000256" key="6">
    <source>
        <dbReference type="SAM" id="MobiDB-lite"/>
    </source>
</evidence>
<keyword evidence="5" id="KW-0539">Nucleus</keyword>
<dbReference type="Proteomes" id="UP000192247">
    <property type="component" value="Unassembled WGS sequence"/>
</dbReference>
<comment type="subcellular location">
    <subcellularLocation>
        <location evidence="1">Nucleus</location>
    </subcellularLocation>
</comment>
<dbReference type="Pfam" id="PF00533">
    <property type="entry name" value="BRCT"/>
    <property type="match status" value="1"/>
</dbReference>
<dbReference type="PANTHER" id="PTHR11370:SF5">
    <property type="entry name" value="DNA REPAIR PROTEIN XRCC1"/>
    <property type="match status" value="1"/>
</dbReference>
<feature type="compositionally biased region" description="Polar residues" evidence="6">
    <location>
        <begin position="151"/>
        <end position="179"/>
    </location>
</feature>
<evidence type="ECO:0000256" key="4">
    <source>
        <dbReference type="ARBA" id="ARBA00023204"/>
    </source>
</evidence>
<feature type="domain" description="BRCT" evidence="7">
    <location>
        <begin position="244"/>
        <end position="332"/>
    </location>
</feature>
<dbReference type="AlphaFoldDB" id="A0A1V9X6X2"/>
<feature type="compositionally biased region" description="Basic and acidic residues" evidence="6">
    <location>
        <begin position="418"/>
        <end position="432"/>
    </location>
</feature>
<evidence type="ECO:0000256" key="2">
    <source>
        <dbReference type="ARBA" id="ARBA00022737"/>
    </source>
</evidence>
<evidence type="ECO:0000256" key="1">
    <source>
        <dbReference type="ARBA" id="ARBA00004123"/>
    </source>
</evidence>
<keyword evidence="3" id="KW-0227">DNA damage</keyword>
<dbReference type="GO" id="GO:0006284">
    <property type="term" value="P:base-excision repair"/>
    <property type="evidence" value="ECO:0007669"/>
    <property type="project" value="InterPro"/>
</dbReference>
<keyword evidence="4" id="KW-0234">DNA repair</keyword>
<evidence type="ECO:0000313" key="8">
    <source>
        <dbReference type="EMBL" id="OQR69329.1"/>
    </source>
</evidence>
<keyword evidence="9" id="KW-1185">Reference proteome</keyword>
<dbReference type="CDD" id="cd17725">
    <property type="entry name" value="BRCT_XRCC1_rpt1"/>
    <property type="match status" value="1"/>
</dbReference>
<evidence type="ECO:0000256" key="5">
    <source>
        <dbReference type="ARBA" id="ARBA00023242"/>
    </source>
</evidence>
<sequence>MSSIKLEKVVSFSSEAKAFPASNLLTCDKYKKWQTRKPGEGKAFVIVKLERPSVISGIDIGNAGSAFIEVFASTDNQDFCLLLPTSSFMSPMEARNDEERERVRMFTKLADNASGKSWAYIKVVCSQPFNKTKPFGITFIRVHGPSKADTAGQQDECNGKDISSSKIDNEKSANSQNSENEAKSEPKKVFARTPKKSPIIPSRGREIESDDSDNERERRDQLQPSTFKVEYSKKRSPAKKPSQRPANILQDVVFVLSGFQNPLRSQIRSQALAMGASYMADWNERCTHLVCAFPNTPKWTEVAKTGGRIVTRSWIDACEKAGKQVGWRDFKCGKYRDKVLDVTDTGGGDSEVEEEEEYGDDGDSDYTPGKDEEMETSQTNNELEEYDEDMGTSMEVEKDEDLEENPNENQDNKKHRRPDGGKKNVQETVKNRETLSKAENFITNEAKRVKVQLMQRQDESISDNINSEELDVPEWDGGDLGRFFAGRKFHIKDDVDDKDERGTLEKYIIAHCGNLTRNPSTADVVVSWDAEGEITTSSKMRSPLWVVKCHQENRFIED</sequence>
<dbReference type="FunFam" id="2.60.120.260:FF:000025">
    <property type="entry name" value="DNA repair protein XRCC1 isoform X1"/>
    <property type="match status" value="1"/>
</dbReference>
<dbReference type="OrthoDB" id="25840at2759"/>
<dbReference type="GO" id="GO:0003684">
    <property type="term" value="F:damaged DNA binding"/>
    <property type="evidence" value="ECO:0007669"/>
    <property type="project" value="InterPro"/>
</dbReference>
<reference evidence="8 9" key="1">
    <citation type="journal article" date="2017" name="Gigascience">
        <title>Draft genome of the honey bee ectoparasitic mite, Tropilaelaps mercedesae, is shaped by the parasitic life history.</title>
        <authorList>
            <person name="Dong X."/>
            <person name="Armstrong S.D."/>
            <person name="Xia D."/>
            <person name="Makepeace B.L."/>
            <person name="Darby A.C."/>
            <person name="Kadowaki T."/>
        </authorList>
    </citation>
    <scope>NUCLEOTIDE SEQUENCE [LARGE SCALE GENOMIC DNA]</scope>
    <source>
        <strain evidence="8">Wuxi-XJTLU</strain>
    </source>
</reference>
<dbReference type="Gene3D" id="3.40.50.10190">
    <property type="entry name" value="BRCT domain"/>
    <property type="match status" value="2"/>
</dbReference>
<gene>
    <name evidence="8" type="ORF">BIW11_04391</name>
</gene>
<feature type="domain" description="BRCT" evidence="7">
    <location>
        <begin position="479"/>
        <end position="558"/>
    </location>
</feature>
<dbReference type="SUPFAM" id="SSF49785">
    <property type="entry name" value="Galactose-binding domain-like"/>
    <property type="match status" value="1"/>
</dbReference>
<accession>A0A1V9X6X2</accession>
<feature type="compositionally biased region" description="Acidic residues" evidence="6">
    <location>
        <begin position="397"/>
        <end position="406"/>
    </location>
</feature>
<evidence type="ECO:0000256" key="3">
    <source>
        <dbReference type="ARBA" id="ARBA00022763"/>
    </source>
</evidence>
<dbReference type="InterPro" id="IPR036420">
    <property type="entry name" value="BRCT_dom_sf"/>
</dbReference>
<dbReference type="InterPro" id="IPR002706">
    <property type="entry name" value="Xrcc1_N"/>
</dbReference>
<evidence type="ECO:0000259" key="7">
    <source>
        <dbReference type="PROSITE" id="PS50172"/>
    </source>
</evidence>
<dbReference type="SUPFAM" id="SSF52113">
    <property type="entry name" value="BRCT domain"/>
    <property type="match status" value="1"/>
</dbReference>
<dbReference type="GO" id="GO:0000012">
    <property type="term" value="P:single strand break repair"/>
    <property type="evidence" value="ECO:0007669"/>
    <property type="project" value="InterPro"/>
</dbReference>
<feature type="region of interest" description="Disordered" evidence="6">
    <location>
        <begin position="341"/>
        <end position="432"/>
    </location>
</feature>
<proteinExistence type="predicted"/>
<dbReference type="InterPro" id="IPR045080">
    <property type="entry name" value="BRCT_XRCC1_rpt1"/>
</dbReference>
<dbReference type="EMBL" id="MNPL01021455">
    <property type="protein sequence ID" value="OQR69329.1"/>
    <property type="molecule type" value="Genomic_DNA"/>
</dbReference>
<dbReference type="InterPro" id="IPR008979">
    <property type="entry name" value="Galactose-bd-like_sf"/>
</dbReference>
<dbReference type="SMART" id="SM00292">
    <property type="entry name" value="BRCT"/>
    <property type="match status" value="2"/>
</dbReference>